<evidence type="ECO:0000256" key="7">
    <source>
        <dbReference type="ARBA" id="ARBA00022777"/>
    </source>
</evidence>
<evidence type="ECO:0000256" key="6">
    <source>
        <dbReference type="ARBA" id="ARBA00022692"/>
    </source>
</evidence>
<dbReference type="AlphaFoldDB" id="A0AB39RLB8"/>
<comment type="catalytic activity">
    <reaction evidence="1">
        <text>ATP + protein L-histidine = ADP + protein N-phospho-L-histidine.</text>
        <dbReference type="EC" id="2.7.13.3"/>
    </reaction>
</comment>
<dbReference type="SUPFAM" id="SSF47384">
    <property type="entry name" value="Homodimeric domain of signal transducing histidine kinase"/>
    <property type="match status" value="1"/>
</dbReference>
<dbReference type="InterPro" id="IPR003661">
    <property type="entry name" value="HisK_dim/P_dom"/>
</dbReference>
<keyword evidence="6 10" id="KW-0812">Transmembrane</keyword>
<feature type="transmembrane region" description="Helical" evidence="10">
    <location>
        <begin position="60"/>
        <end position="79"/>
    </location>
</feature>
<dbReference type="SMART" id="SM00387">
    <property type="entry name" value="HATPase_c"/>
    <property type="match status" value="1"/>
</dbReference>
<dbReference type="InterPro" id="IPR003660">
    <property type="entry name" value="HAMP_dom"/>
</dbReference>
<dbReference type="InterPro" id="IPR036097">
    <property type="entry name" value="HisK_dim/P_sf"/>
</dbReference>
<proteinExistence type="predicted"/>
<name>A0AB39RLB8_9ACTN</name>
<evidence type="ECO:0000259" key="12">
    <source>
        <dbReference type="PROSITE" id="PS50885"/>
    </source>
</evidence>
<comment type="subcellular location">
    <subcellularLocation>
        <location evidence="2">Cell membrane</location>
    </subcellularLocation>
</comment>
<dbReference type="Gene3D" id="3.30.565.10">
    <property type="entry name" value="Histidine kinase-like ATPase, C-terminal domain"/>
    <property type="match status" value="1"/>
</dbReference>
<keyword evidence="7" id="KW-0418">Kinase</keyword>
<evidence type="ECO:0000256" key="8">
    <source>
        <dbReference type="ARBA" id="ARBA00022989"/>
    </source>
</evidence>
<keyword evidence="4" id="KW-0597">Phosphoprotein</keyword>
<dbReference type="Pfam" id="PF00672">
    <property type="entry name" value="HAMP"/>
    <property type="match status" value="1"/>
</dbReference>
<dbReference type="GO" id="GO:0000155">
    <property type="term" value="F:phosphorelay sensor kinase activity"/>
    <property type="evidence" value="ECO:0007669"/>
    <property type="project" value="InterPro"/>
</dbReference>
<dbReference type="SUPFAM" id="SSF158472">
    <property type="entry name" value="HAMP domain-like"/>
    <property type="match status" value="1"/>
</dbReference>
<dbReference type="Gene3D" id="1.10.287.130">
    <property type="match status" value="1"/>
</dbReference>
<evidence type="ECO:0000259" key="11">
    <source>
        <dbReference type="PROSITE" id="PS50109"/>
    </source>
</evidence>
<dbReference type="CDD" id="cd06225">
    <property type="entry name" value="HAMP"/>
    <property type="match status" value="1"/>
</dbReference>
<dbReference type="Pfam" id="PF00512">
    <property type="entry name" value="HisKA"/>
    <property type="match status" value="1"/>
</dbReference>
<dbReference type="GO" id="GO:0005524">
    <property type="term" value="F:ATP binding"/>
    <property type="evidence" value="ECO:0007669"/>
    <property type="project" value="UniProtKB-KW"/>
</dbReference>
<dbReference type="InterPro" id="IPR005467">
    <property type="entry name" value="His_kinase_dom"/>
</dbReference>
<evidence type="ECO:0000256" key="1">
    <source>
        <dbReference type="ARBA" id="ARBA00000085"/>
    </source>
</evidence>
<keyword evidence="10" id="KW-0472">Membrane</keyword>
<keyword evidence="13" id="KW-0547">Nucleotide-binding</keyword>
<dbReference type="FunFam" id="1.10.287.130:FF:000009">
    <property type="entry name" value="Two-component sensor histidine kinase"/>
    <property type="match status" value="1"/>
</dbReference>
<dbReference type="EC" id="2.7.13.3" evidence="3"/>
<dbReference type="PANTHER" id="PTHR43711:SF32">
    <property type="entry name" value="SENSOR-TYPE HISTIDINE KINASE PRRB"/>
    <property type="match status" value="1"/>
</dbReference>
<dbReference type="GO" id="GO:0005886">
    <property type="term" value="C:plasma membrane"/>
    <property type="evidence" value="ECO:0007669"/>
    <property type="project" value="UniProtKB-SubCell"/>
</dbReference>
<dbReference type="InterPro" id="IPR004358">
    <property type="entry name" value="Sig_transdc_His_kin-like_C"/>
</dbReference>
<evidence type="ECO:0000256" key="9">
    <source>
        <dbReference type="ARBA" id="ARBA00023012"/>
    </source>
</evidence>
<dbReference type="PRINTS" id="PR00344">
    <property type="entry name" value="BCTRLSENSOR"/>
</dbReference>
<dbReference type="PANTHER" id="PTHR43711">
    <property type="entry name" value="TWO-COMPONENT HISTIDINE KINASE"/>
    <property type="match status" value="1"/>
</dbReference>
<reference evidence="13" key="1">
    <citation type="submission" date="2024-07" db="EMBL/GenBank/DDBJ databases">
        <authorList>
            <person name="Yu S.T."/>
        </authorList>
    </citation>
    <scope>NUCLEOTIDE SEQUENCE</scope>
    <source>
        <strain evidence="13">R41</strain>
    </source>
</reference>
<feature type="domain" description="Histidine kinase" evidence="11">
    <location>
        <begin position="140"/>
        <end position="372"/>
    </location>
</feature>
<dbReference type="PROSITE" id="PS50109">
    <property type="entry name" value="HIS_KIN"/>
    <property type="match status" value="1"/>
</dbReference>
<keyword evidence="5" id="KW-0808">Transferase</keyword>
<evidence type="ECO:0000256" key="3">
    <source>
        <dbReference type="ARBA" id="ARBA00012438"/>
    </source>
</evidence>
<dbReference type="InterPro" id="IPR036890">
    <property type="entry name" value="HATPase_C_sf"/>
</dbReference>
<dbReference type="CDD" id="cd00082">
    <property type="entry name" value="HisKA"/>
    <property type="match status" value="1"/>
</dbReference>
<gene>
    <name evidence="13" type="ORF">AB5J53_32355</name>
</gene>
<dbReference type="SMART" id="SM00388">
    <property type="entry name" value="HisKA"/>
    <property type="match status" value="1"/>
</dbReference>
<keyword evidence="9" id="KW-0902">Two-component regulatory system</keyword>
<evidence type="ECO:0000256" key="2">
    <source>
        <dbReference type="ARBA" id="ARBA00004236"/>
    </source>
</evidence>
<dbReference type="SUPFAM" id="SSF55874">
    <property type="entry name" value="ATPase domain of HSP90 chaperone/DNA topoisomerase II/histidine kinase"/>
    <property type="match status" value="1"/>
</dbReference>
<dbReference type="Gene3D" id="6.10.340.10">
    <property type="match status" value="1"/>
</dbReference>
<evidence type="ECO:0000256" key="4">
    <source>
        <dbReference type="ARBA" id="ARBA00022553"/>
    </source>
</evidence>
<evidence type="ECO:0000256" key="10">
    <source>
        <dbReference type="SAM" id="Phobius"/>
    </source>
</evidence>
<evidence type="ECO:0000256" key="5">
    <source>
        <dbReference type="ARBA" id="ARBA00022679"/>
    </source>
</evidence>
<evidence type="ECO:0000313" key="13">
    <source>
        <dbReference type="EMBL" id="XDQ56027.1"/>
    </source>
</evidence>
<accession>A0AB39RLB8</accession>
<dbReference type="InterPro" id="IPR050736">
    <property type="entry name" value="Sensor_HK_Regulatory"/>
</dbReference>
<dbReference type="RefSeq" id="WP_369249139.1">
    <property type="nucleotide sequence ID" value="NZ_CP163443.1"/>
</dbReference>
<sequence length="376" mass="40495">MSGLGQRGAGARGFGERGSAGPWGGVRPFSIKTKLGTLVVVSVFITTGLLMIAVRTETELRFITVFSMIATLLITQFVAHSLTAPLDEMNAVARSISHGDYTRRVSDSRRDELGDLAETINLMADELEAQDRQRKELVANVSHELRTPIAGLRAVLENVVDGVSAADPETMRTALKQTERLGRLVETLLDLSRLDNGVVPLRKRRFEVWPYLSGVLKEANMVASARAGIASGSGSHTRTDVHLHLDVSPPELTAHADPERIHQVVANLIDNAVKHSPPHGRVTVKARRGDLPESLALEVLDEGPGIPKSEWHRVFERFNRGGVPSPHGPGSDGGTGLGLAIARWAVDLHGGRIGVAESQRGCRIQVTLPGLPSLPS</sequence>
<feature type="domain" description="HAMP" evidence="12">
    <location>
        <begin position="80"/>
        <end position="132"/>
    </location>
</feature>
<keyword evidence="8 10" id="KW-1133">Transmembrane helix</keyword>
<dbReference type="PROSITE" id="PS50885">
    <property type="entry name" value="HAMP"/>
    <property type="match status" value="1"/>
</dbReference>
<keyword evidence="13" id="KW-0067">ATP-binding</keyword>
<dbReference type="SMART" id="SM00304">
    <property type="entry name" value="HAMP"/>
    <property type="match status" value="1"/>
</dbReference>
<dbReference type="EMBL" id="CP163443">
    <property type="protein sequence ID" value="XDQ56027.1"/>
    <property type="molecule type" value="Genomic_DNA"/>
</dbReference>
<protein>
    <recommendedName>
        <fullName evidence="3">histidine kinase</fullName>
        <ecNumber evidence="3">2.7.13.3</ecNumber>
    </recommendedName>
</protein>
<feature type="transmembrane region" description="Helical" evidence="10">
    <location>
        <begin position="35"/>
        <end position="54"/>
    </location>
</feature>
<dbReference type="CDD" id="cd00075">
    <property type="entry name" value="HATPase"/>
    <property type="match status" value="1"/>
</dbReference>
<dbReference type="InterPro" id="IPR003594">
    <property type="entry name" value="HATPase_dom"/>
</dbReference>
<organism evidence="13">
    <name type="scientific">Streptomyces sp. R41</name>
    <dbReference type="NCBI Taxonomy" id="3238632"/>
    <lineage>
        <taxon>Bacteria</taxon>
        <taxon>Bacillati</taxon>
        <taxon>Actinomycetota</taxon>
        <taxon>Actinomycetes</taxon>
        <taxon>Kitasatosporales</taxon>
        <taxon>Streptomycetaceae</taxon>
        <taxon>Streptomyces</taxon>
    </lineage>
</organism>
<dbReference type="Pfam" id="PF02518">
    <property type="entry name" value="HATPase_c"/>
    <property type="match status" value="1"/>
</dbReference>